<dbReference type="RefSeq" id="WP_156627736.1">
    <property type="nucleotide sequence ID" value="NZ_CACRTO010000048.1"/>
</dbReference>
<gene>
    <name evidence="2" type="ORF">CTLFYP3_03290</name>
</gene>
<keyword evidence="1" id="KW-1133">Transmembrane helix</keyword>
<organism evidence="2">
    <name type="scientific">Clostridium tertium</name>
    <dbReference type="NCBI Taxonomy" id="1559"/>
    <lineage>
        <taxon>Bacteria</taxon>
        <taxon>Bacillati</taxon>
        <taxon>Bacillota</taxon>
        <taxon>Clostridia</taxon>
        <taxon>Eubacteriales</taxon>
        <taxon>Clostridiaceae</taxon>
        <taxon>Clostridium</taxon>
    </lineage>
</organism>
<feature type="transmembrane region" description="Helical" evidence="1">
    <location>
        <begin position="56"/>
        <end position="78"/>
    </location>
</feature>
<evidence type="ECO:0008006" key="3">
    <source>
        <dbReference type="Google" id="ProtNLM"/>
    </source>
</evidence>
<proteinExistence type="predicted"/>
<name>A0A6N3GL78_9CLOT</name>
<dbReference type="EMBL" id="CACRTO010000048">
    <property type="protein sequence ID" value="VYU64713.1"/>
    <property type="molecule type" value="Genomic_DNA"/>
</dbReference>
<keyword evidence="1" id="KW-0812">Transmembrane</keyword>
<evidence type="ECO:0000256" key="1">
    <source>
        <dbReference type="SAM" id="Phobius"/>
    </source>
</evidence>
<reference evidence="2" key="1">
    <citation type="submission" date="2019-11" db="EMBL/GenBank/DDBJ databases">
        <authorList>
            <person name="Feng L."/>
        </authorList>
    </citation>
    <scope>NUCLEOTIDE SEQUENCE</scope>
    <source>
        <strain evidence="2">CTertiumLFYP3</strain>
    </source>
</reference>
<feature type="transmembrane region" description="Helical" evidence="1">
    <location>
        <begin position="108"/>
        <end position="127"/>
    </location>
</feature>
<feature type="transmembrane region" description="Helical" evidence="1">
    <location>
        <begin position="12"/>
        <end position="31"/>
    </location>
</feature>
<protein>
    <recommendedName>
        <fullName evidence="3">DUF1648 domain-containing protein</fullName>
    </recommendedName>
</protein>
<dbReference type="AlphaFoldDB" id="A0A6N3GL78"/>
<keyword evidence="1" id="KW-0472">Membrane</keyword>
<feature type="transmembrane region" description="Helical" evidence="1">
    <location>
        <begin position="139"/>
        <end position="158"/>
    </location>
</feature>
<evidence type="ECO:0000313" key="2">
    <source>
        <dbReference type="EMBL" id="VYU64713.1"/>
    </source>
</evidence>
<accession>A0A6N3GL78</accession>
<sequence>MEKKRTKLQRIIDFTSMAIVAAVITTTILSYSKLPENVPIYFGLNGNLESFVTSKYAIFVYIGIGIVMFLTTSALSLYPRVIVEKLKMTKVKITNENRERQYGLAKTFIKVLGLEIIMLFGYIQYSVTEATINNVSTIGASYLIGLAIIIISIIGYSIRSSQLK</sequence>